<dbReference type="InterPro" id="IPR028094">
    <property type="entry name" value="RTC4_C"/>
</dbReference>
<proteinExistence type="inferred from homology"/>
<feature type="compositionally biased region" description="Basic and acidic residues" evidence="8">
    <location>
        <begin position="116"/>
        <end position="125"/>
    </location>
</feature>
<feature type="compositionally biased region" description="Polar residues" evidence="8">
    <location>
        <begin position="153"/>
        <end position="173"/>
    </location>
</feature>
<evidence type="ECO:0000256" key="6">
    <source>
        <dbReference type="ARBA" id="ARBA00022490"/>
    </source>
</evidence>
<evidence type="ECO:0000256" key="8">
    <source>
        <dbReference type="SAM" id="MobiDB-lite"/>
    </source>
</evidence>
<dbReference type="Pfam" id="PF14474">
    <property type="entry name" value="RTC4"/>
    <property type="match status" value="1"/>
</dbReference>
<comment type="similarity">
    <text evidence="4">Belongs to the RTC4 family.</text>
</comment>
<comment type="subcellular location">
    <subcellularLocation>
        <location evidence="3">Cytoplasm</location>
    </subcellularLocation>
    <subcellularLocation>
        <location evidence="2">Nucleus</location>
    </subcellularLocation>
</comment>
<organism evidence="10 11">
    <name type="scientific">Neocucurbitaria cava</name>
    <dbReference type="NCBI Taxonomy" id="798079"/>
    <lineage>
        <taxon>Eukaryota</taxon>
        <taxon>Fungi</taxon>
        <taxon>Dikarya</taxon>
        <taxon>Ascomycota</taxon>
        <taxon>Pezizomycotina</taxon>
        <taxon>Dothideomycetes</taxon>
        <taxon>Pleosporomycetidae</taxon>
        <taxon>Pleosporales</taxon>
        <taxon>Pleosporineae</taxon>
        <taxon>Cucurbitariaceae</taxon>
        <taxon>Neocucurbitaria</taxon>
    </lineage>
</organism>
<keyword evidence="11" id="KW-1185">Reference proteome</keyword>
<name>A0A9W8YA89_9PLEO</name>
<protein>
    <recommendedName>
        <fullName evidence="5">Restriction of telomere capping protein 4</fullName>
    </recommendedName>
</protein>
<evidence type="ECO:0000256" key="5">
    <source>
        <dbReference type="ARBA" id="ARBA00015162"/>
    </source>
</evidence>
<evidence type="ECO:0000256" key="2">
    <source>
        <dbReference type="ARBA" id="ARBA00004123"/>
    </source>
</evidence>
<keyword evidence="7" id="KW-0539">Nucleus</keyword>
<evidence type="ECO:0000256" key="3">
    <source>
        <dbReference type="ARBA" id="ARBA00004496"/>
    </source>
</evidence>
<dbReference type="InterPro" id="IPR039024">
    <property type="entry name" value="RTC4"/>
</dbReference>
<dbReference type="GO" id="GO:0005737">
    <property type="term" value="C:cytoplasm"/>
    <property type="evidence" value="ECO:0007669"/>
    <property type="project" value="UniProtKB-SubCell"/>
</dbReference>
<reference evidence="10" key="1">
    <citation type="submission" date="2022-10" db="EMBL/GenBank/DDBJ databases">
        <title>Tapping the CABI collections for fungal endophytes: first genome assemblies for Collariella, Neodidymelliopsis, Ascochyta clinopodiicola, Didymella pomorum, Didymosphaeria variabile, Neocosmospora piperis and Neocucurbitaria cava.</title>
        <authorList>
            <person name="Hill R."/>
        </authorList>
    </citation>
    <scope>NUCLEOTIDE SEQUENCE</scope>
    <source>
        <strain evidence="10">IMI 356814</strain>
    </source>
</reference>
<dbReference type="Proteomes" id="UP001140560">
    <property type="component" value="Unassembled WGS sequence"/>
</dbReference>
<dbReference type="PANTHER" id="PTHR41391">
    <property type="entry name" value="RESTRICTION OF TELOMERE CAPPING PROTEIN 4"/>
    <property type="match status" value="1"/>
</dbReference>
<feature type="region of interest" description="Disordered" evidence="8">
    <location>
        <begin position="1"/>
        <end position="257"/>
    </location>
</feature>
<feature type="compositionally biased region" description="Basic and acidic residues" evidence="8">
    <location>
        <begin position="23"/>
        <end position="33"/>
    </location>
</feature>
<comment type="function">
    <text evidence="1">May be involved in a process influencing telomere capping.</text>
</comment>
<dbReference type="GO" id="GO:0005634">
    <property type="term" value="C:nucleus"/>
    <property type="evidence" value="ECO:0007669"/>
    <property type="project" value="UniProtKB-SubCell"/>
</dbReference>
<evidence type="ECO:0000313" key="11">
    <source>
        <dbReference type="Proteomes" id="UP001140560"/>
    </source>
</evidence>
<sequence length="548" mass="60812">MVIGLTKRGAPPLLRKVGGKRHATNEDHEEGAYEVRPNASNKSAREKEEEQSINAEPLSTDDELQQPPPRTSASSRPKIPLPAENRDGELKKPQRKASRKEPAIRAPTRGSYQSGKMDKAKRGIEDDKENATSTQSSVEASQDQGWGFDPDLSQPSSSKKQKTRYGTQPTAATRNIHVKKSLPKPRGKISYSRKGQPASQEDDGVSDVSIMSDAELDSALASVPKQVEDPELCTKVDKKKGSKDQNGGSKPTTLDDVELNNILDEPSKPARLLHQLGHWVDDQAPSSSQPKSSAPQEALENLHEYIEQLPQDEEEGTRCSLCKEPVELSDYWDFWKGKDRTVKNHTAFCNTHRKKSAHAAYLKAGYPSTIDWTALPHRIAAHKHALVQILNNTNTHNRPSTYRDRYAPIALTGKAASLCLPSHRKDLPAHLQDSLEDFHTLDDKSTYPGYYGPHGRRAITEHVMKLLKNDIKRCDDAVVQASGPAAFVQAVLVPEVAVLLIMEDCDEGMGMGMGREEEAERVRRTRMRWGCCLMRRLRIVLRGRGGGG</sequence>
<evidence type="ECO:0000256" key="7">
    <source>
        <dbReference type="ARBA" id="ARBA00023242"/>
    </source>
</evidence>
<evidence type="ECO:0000259" key="9">
    <source>
        <dbReference type="SMART" id="SM01312"/>
    </source>
</evidence>
<feature type="compositionally biased region" description="Basic and acidic residues" evidence="8">
    <location>
        <begin position="226"/>
        <end position="236"/>
    </location>
</feature>
<dbReference type="PANTHER" id="PTHR41391:SF1">
    <property type="entry name" value="RESTRICTION OF TELOMERE CAPPING PROTEIN 4"/>
    <property type="match status" value="1"/>
</dbReference>
<gene>
    <name evidence="10" type="ORF">N0V83_003982</name>
</gene>
<comment type="caution">
    <text evidence="10">The sequence shown here is derived from an EMBL/GenBank/DDBJ whole genome shotgun (WGS) entry which is preliminary data.</text>
</comment>
<dbReference type="SMART" id="SM01312">
    <property type="entry name" value="RTC4"/>
    <property type="match status" value="1"/>
</dbReference>
<dbReference type="AlphaFoldDB" id="A0A9W8YA89"/>
<feature type="compositionally biased region" description="Basic residues" evidence="8">
    <location>
        <begin position="176"/>
        <end position="187"/>
    </location>
</feature>
<evidence type="ECO:0000256" key="1">
    <source>
        <dbReference type="ARBA" id="ARBA00002738"/>
    </source>
</evidence>
<feature type="compositionally biased region" description="Polar residues" evidence="8">
    <location>
        <begin position="131"/>
        <end position="144"/>
    </location>
</feature>
<keyword evidence="6" id="KW-0963">Cytoplasm</keyword>
<dbReference type="OrthoDB" id="128308at2759"/>
<evidence type="ECO:0000256" key="4">
    <source>
        <dbReference type="ARBA" id="ARBA00009461"/>
    </source>
</evidence>
<accession>A0A9W8YA89</accession>
<evidence type="ECO:0000313" key="10">
    <source>
        <dbReference type="EMBL" id="KAJ4372208.1"/>
    </source>
</evidence>
<feature type="domain" description="Restriction of telomere capping protein 4 C-terminal" evidence="9">
    <location>
        <begin position="389"/>
        <end position="536"/>
    </location>
</feature>
<dbReference type="EMBL" id="JAPEUY010000006">
    <property type="protein sequence ID" value="KAJ4372208.1"/>
    <property type="molecule type" value="Genomic_DNA"/>
</dbReference>